<dbReference type="RefSeq" id="WP_078811281.1">
    <property type="nucleotide sequence ID" value="NZ_FUYE01000001.1"/>
</dbReference>
<dbReference type="OrthoDB" id="186156at2"/>
<feature type="signal peptide" evidence="1">
    <location>
        <begin position="1"/>
        <end position="18"/>
    </location>
</feature>
<dbReference type="Gene3D" id="3.40.50.880">
    <property type="match status" value="1"/>
</dbReference>
<evidence type="ECO:0000313" key="3">
    <source>
        <dbReference type="EMBL" id="SKA75501.1"/>
    </source>
</evidence>
<evidence type="ECO:0000259" key="2">
    <source>
        <dbReference type="Pfam" id="PF06283"/>
    </source>
</evidence>
<feature type="domain" description="ThuA-like" evidence="2">
    <location>
        <begin position="38"/>
        <end position="264"/>
    </location>
</feature>
<dbReference type="InterPro" id="IPR029010">
    <property type="entry name" value="ThuA-like"/>
</dbReference>
<dbReference type="Proteomes" id="UP000190774">
    <property type="component" value="Unassembled WGS sequence"/>
</dbReference>
<name>A0A1T4WFS4_9BACT</name>
<dbReference type="SUPFAM" id="SSF52317">
    <property type="entry name" value="Class I glutamine amidotransferase-like"/>
    <property type="match status" value="1"/>
</dbReference>
<reference evidence="4" key="1">
    <citation type="submission" date="2017-02" db="EMBL/GenBank/DDBJ databases">
        <authorList>
            <person name="Varghese N."/>
            <person name="Submissions S."/>
        </authorList>
    </citation>
    <scope>NUCLEOTIDE SEQUENCE [LARGE SCALE GENOMIC DNA]</scope>
    <source>
        <strain evidence="4">ATCC 700200</strain>
    </source>
</reference>
<evidence type="ECO:0000313" key="4">
    <source>
        <dbReference type="Proteomes" id="UP000190774"/>
    </source>
</evidence>
<protein>
    <submittedName>
        <fullName evidence="3">Trehalose utilisation</fullName>
    </submittedName>
</protein>
<dbReference type="InterPro" id="IPR029062">
    <property type="entry name" value="Class_I_gatase-like"/>
</dbReference>
<evidence type="ECO:0000256" key="1">
    <source>
        <dbReference type="SAM" id="SignalP"/>
    </source>
</evidence>
<dbReference type="EMBL" id="FUYE01000001">
    <property type="protein sequence ID" value="SKA75501.1"/>
    <property type="molecule type" value="Genomic_DNA"/>
</dbReference>
<keyword evidence="1" id="KW-0732">Signal</keyword>
<organism evidence="3 4">
    <name type="scientific">Prosthecobacter debontii</name>
    <dbReference type="NCBI Taxonomy" id="48467"/>
    <lineage>
        <taxon>Bacteria</taxon>
        <taxon>Pseudomonadati</taxon>
        <taxon>Verrucomicrobiota</taxon>
        <taxon>Verrucomicrobiia</taxon>
        <taxon>Verrucomicrobiales</taxon>
        <taxon>Verrucomicrobiaceae</taxon>
        <taxon>Prosthecobacter</taxon>
    </lineage>
</organism>
<sequence length="304" mass="33380">MKFLLFTLTLAFAVTLQAADKKIITMIAGKPSHGPGQHEHNAGILLLKKCLELGAGDQVDVRVHLNGGWPAAEELAETSTVVIYADGGPKHPALQGDRLQQLDKEMKRGCGFLTLHYAVEPTIESGSKEFIDWMGGCFEINWSVNPHWDANFTEFPAHAIASGVKPFTTNDEWYFYMRFRKGMQGVTPILSAVAPDSTMERPDGHHSGNPTVRESVKNKVKQHVAWAAENENGGRGFGFTGGHFHQGWANNDQRKLVLNAILWTAKMDVPETGVESTITDADLQANLDLKPGQGLPEKKAAKKK</sequence>
<accession>A0A1T4WFS4</accession>
<keyword evidence="4" id="KW-1185">Reference proteome</keyword>
<proteinExistence type="predicted"/>
<gene>
    <name evidence="3" type="ORF">SAMN02745166_00036</name>
</gene>
<feature type="chain" id="PRO_5013205078" evidence="1">
    <location>
        <begin position="19"/>
        <end position="304"/>
    </location>
</feature>
<dbReference type="Pfam" id="PF06283">
    <property type="entry name" value="ThuA"/>
    <property type="match status" value="1"/>
</dbReference>
<dbReference type="STRING" id="48467.SAMN02745166_00036"/>
<dbReference type="AlphaFoldDB" id="A0A1T4WFS4"/>